<proteinExistence type="predicted"/>
<gene>
    <name evidence="1" type="ORF">CHIRRI_LOCUS9646</name>
</gene>
<organism evidence="1 2">
    <name type="scientific">Chironomus riparius</name>
    <dbReference type="NCBI Taxonomy" id="315576"/>
    <lineage>
        <taxon>Eukaryota</taxon>
        <taxon>Metazoa</taxon>
        <taxon>Ecdysozoa</taxon>
        <taxon>Arthropoda</taxon>
        <taxon>Hexapoda</taxon>
        <taxon>Insecta</taxon>
        <taxon>Pterygota</taxon>
        <taxon>Neoptera</taxon>
        <taxon>Endopterygota</taxon>
        <taxon>Diptera</taxon>
        <taxon>Nematocera</taxon>
        <taxon>Chironomoidea</taxon>
        <taxon>Chironomidae</taxon>
        <taxon>Chironominae</taxon>
        <taxon>Chironomus</taxon>
    </lineage>
</organism>
<evidence type="ECO:0000313" key="1">
    <source>
        <dbReference type="EMBL" id="CAG9806793.1"/>
    </source>
</evidence>
<dbReference type="Proteomes" id="UP001153620">
    <property type="component" value="Chromosome 3"/>
</dbReference>
<protein>
    <submittedName>
        <fullName evidence="1">Uncharacterized protein</fullName>
    </submittedName>
</protein>
<sequence length="81" mass="9247">MLYDQDSFSYTHEMNSVNMINIVIWTMSTVSCYCTSNPTSIDSNCMLISSIENYNIILMRMSKELSANNPVKSFNHSSIFS</sequence>
<dbReference type="EMBL" id="OU895879">
    <property type="protein sequence ID" value="CAG9806793.1"/>
    <property type="molecule type" value="Genomic_DNA"/>
</dbReference>
<reference evidence="1" key="1">
    <citation type="submission" date="2022-01" db="EMBL/GenBank/DDBJ databases">
        <authorList>
            <person name="King R."/>
        </authorList>
    </citation>
    <scope>NUCLEOTIDE SEQUENCE</scope>
</reference>
<name>A0A9N9WWM1_9DIPT</name>
<evidence type="ECO:0000313" key="2">
    <source>
        <dbReference type="Proteomes" id="UP001153620"/>
    </source>
</evidence>
<reference evidence="1" key="2">
    <citation type="submission" date="2022-10" db="EMBL/GenBank/DDBJ databases">
        <authorList>
            <consortium name="ENA_rothamsted_submissions"/>
            <consortium name="culmorum"/>
            <person name="King R."/>
        </authorList>
    </citation>
    <scope>NUCLEOTIDE SEQUENCE</scope>
</reference>
<dbReference type="AlphaFoldDB" id="A0A9N9WWM1"/>
<keyword evidence="2" id="KW-1185">Reference proteome</keyword>
<accession>A0A9N9WWM1</accession>